<keyword evidence="10" id="KW-0687">Ribonucleoprotein</keyword>
<comment type="subunit">
    <text evidence="13">Probable homooligomer; forms a double superhelical polymer. Monomer.</text>
</comment>
<dbReference type="GO" id="GO:1990904">
    <property type="term" value="C:ribonucleoprotein complex"/>
    <property type="evidence" value="ECO:0007669"/>
    <property type="project" value="UniProtKB-KW"/>
</dbReference>
<dbReference type="GO" id="GO:0003723">
    <property type="term" value="F:RNA binding"/>
    <property type="evidence" value="ECO:0007669"/>
    <property type="project" value="UniProtKB-KW"/>
</dbReference>
<evidence type="ECO:0000256" key="9">
    <source>
        <dbReference type="ARBA" id="ARBA00023086"/>
    </source>
</evidence>
<evidence type="ECO:0000256" key="13">
    <source>
        <dbReference type="ARBA" id="ARBA00046354"/>
    </source>
</evidence>
<dbReference type="KEGG" id="vg:41704202"/>
<dbReference type="OrthoDB" id="7392at10239"/>
<organism evidence="14 15">
    <name type="scientific">Avalon virus</name>
    <dbReference type="NCBI Taxonomy" id="1810950"/>
    <lineage>
        <taxon>Viruses</taxon>
        <taxon>Riboviria</taxon>
        <taxon>Orthornavirae</taxon>
        <taxon>Negarnaviricota</taxon>
        <taxon>Polyploviricotina</taxon>
        <taxon>Bunyaviricetes</taxon>
        <taxon>Hareavirales</taxon>
        <taxon>Nairoviridae</taxon>
        <taxon>Orthonairovirus</taxon>
        <taxon>Orthonairovirus avalonense</taxon>
    </lineage>
</organism>
<accession>A0A191KW73</accession>
<evidence type="ECO:0000256" key="2">
    <source>
        <dbReference type="ARBA" id="ARBA00004328"/>
    </source>
</evidence>
<evidence type="ECO:0000256" key="3">
    <source>
        <dbReference type="ARBA" id="ARBA00009355"/>
    </source>
</evidence>
<reference evidence="14 15" key="1">
    <citation type="journal article" date="2016" name="Viruses">
        <title>Genomic Characterization of the Genus Nairovirus (Family Bunyaviridae).</title>
        <authorList>
            <person name="Kuhn J.H."/>
            <person name="Wiley M.R."/>
            <person name="Rodriguez S.E."/>
            <person name="Bao Y."/>
            <person name="Prieto K."/>
            <person name="Travassos da Rosa A.P."/>
            <person name="Guzman H."/>
            <person name="Savji N."/>
            <person name="Ladner J.T."/>
            <person name="Tesh R.B."/>
            <person name="Wada J."/>
            <person name="Jahrling P.B."/>
            <person name="Bente D.A."/>
            <person name="Palacios G."/>
        </authorList>
    </citation>
    <scope>NUCLEOTIDE SEQUENCE [LARGE SCALE GENOMIC DNA]</scope>
    <source>
        <strain evidence="14 15">CanAr173</strain>
    </source>
</reference>
<comment type="similarity">
    <text evidence="3">Belongs to the nairovirus nucleocapsid protein family.</text>
</comment>
<dbReference type="GeneID" id="41704202"/>
<comment type="cofactor">
    <cofactor evidence="1">
        <name>Mn(2+)</name>
        <dbReference type="ChEBI" id="CHEBI:29035"/>
    </cofactor>
</comment>
<keyword evidence="8" id="KW-0694">RNA-binding</keyword>
<dbReference type="GO" id="GO:0019029">
    <property type="term" value="C:helical viral capsid"/>
    <property type="evidence" value="ECO:0007669"/>
    <property type="project" value="UniProtKB-KW"/>
</dbReference>
<keyword evidence="9 14" id="KW-0543">Viral nucleoprotein</keyword>
<comment type="function">
    <text evidence="12">Binds dsRNA and ssRNA and probably participates in the packaging of viral genome. In the dsRNA binding mode, the nucleocapsid protein specifically binds to the vRNA panhandle secondary structure formed at the termini of viral genome. Does not discriminate between viral and nonviral RNAs through ssRNA binding mode. Displays dsDNA endonuclease activity that is sequence non-specific.</text>
</comment>
<dbReference type="RefSeq" id="YP_009551598.1">
    <property type="nucleotide sequence ID" value="NC_040458.1"/>
</dbReference>
<evidence type="ECO:0000256" key="6">
    <source>
        <dbReference type="ARBA" id="ARBA00022561"/>
    </source>
</evidence>
<comment type="subcellular location">
    <subcellularLocation>
        <location evidence="2">Virion</location>
    </subcellularLocation>
</comment>
<evidence type="ECO:0000313" key="15">
    <source>
        <dbReference type="Proteomes" id="UP000290595"/>
    </source>
</evidence>
<keyword evidence="5" id="KW-1139">Helical capsid protein</keyword>
<keyword evidence="6" id="KW-0167">Capsid protein</keyword>
<name>A0A191KW73_9VIRU</name>
<proteinExistence type="inferred from homology"/>
<evidence type="ECO:0000256" key="10">
    <source>
        <dbReference type="ARBA" id="ARBA00023274"/>
    </source>
</evidence>
<dbReference type="GO" id="GO:0019013">
    <property type="term" value="C:viral nucleocapsid"/>
    <property type="evidence" value="ECO:0007669"/>
    <property type="project" value="UniProtKB-KW"/>
</dbReference>
<dbReference type="EMBL" id="KU925442">
    <property type="protein sequence ID" value="AMT75379.1"/>
    <property type="molecule type" value="Viral_cRNA"/>
</dbReference>
<keyword evidence="15" id="KW-1185">Reference proteome</keyword>
<evidence type="ECO:0000256" key="1">
    <source>
        <dbReference type="ARBA" id="ARBA00001936"/>
    </source>
</evidence>
<evidence type="ECO:0000256" key="7">
    <source>
        <dbReference type="ARBA" id="ARBA00022844"/>
    </source>
</evidence>
<evidence type="ECO:0000313" key="14">
    <source>
        <dbReference type="EMBL" id="AMT75379.1"/>
    </source>
</evidence>
<evidence type="ECO:0000256" key="5">
    <source>
        <dbReference type="ARBA" id="ARBA00022497"/>
    </source>
</evidence>
<evidence type="ECO:0000256" key="12">
    <source>
        <dbReference type="ARBA" id="ARBA00046210"/>
    </source>
</evidence>
<dbReference type="InterPro" id="IPR003486">
    <property type="entry name" value="Nairo_nucleocap"/>
</dbReference>
<dbReference type="Proteomes" id="UP000290595">
    <property type="component" value="Genome"/>
</dbReference>
<protein>
    <recommendedName>
        <fullName evidence="4">Nucleoprotein</fullName>
    </recommendedName>
    <alternativeName>
        <fullName evidence="11">Nucleocapsid protein</fullName>
    </alternativeName>
</protein>
<sequence length="479" mass="53539">MASKLDFEDKEGLNKWFSEFRQNFNLSTSCTNSLSLCKELPDLTKYLSMEPKTDREKDAFYSQAVIDAVGNAAPIYECAWTSCTGMVKRGLKWFEDNQQQTTELIAIYDNVKKRVPLLSELNTYQQAARKWRLDVKYAINEFTETASGNVLNTYSVPNDIILDVQTMLKDIIRRRNLVLGASANRSTVQPDHVRYVQSWVMGTTHPASLPPWGETNKKNSSNRSLFATGLCKLSQTVDEDILRKAKKRLEELEKMVEDPDKHGLDKDAAGEHLKGVRASIEEAETMTESSGAMMSQAGNIDLPFSSYFWAYRAGVTPNTFPALSQFLFELGTQARGKEKMCSILNNTPFKWGKGLVGLFADNSFQGNKMYLHPMVLTSGRLSDMAACFGAFPVAYPGRALEGAGHARYILNLKTSGKNACAHAITQLFKIDTSYYPDYESKEVIPSEHMLHQSFIGKKSPFINVSRVKGNAANVQIVSG</sequence>
<evidence type="ECO:0000256" key="11">
    <source>
        <dbReference type="ARBA" id="ARBA00033344"/>
    </source>
</evidence>
<keyword evidence="7" id="KW-0946">Virion</keyword>
<evidence type="ECO:0000256" key="8">
    <source>
        <dbReference type="ARBA" id="ARBA00022884"/>
    </source>
</evidence>
<evidence type="ECO:0000256" key="4">
    <source>
        <dbReference type="ARBA" id="ARBA00014389"/>
    </source>
</evidence>
<dbReference type="Gene3D" id="1.20.58.1110">
    <property type="match status" value="1"/>
</dbReference>
<dbReference type="Pfam" id="PF02477">
    <property type="entry name" value="Nairo_nucleo"/>
    <property type="match status" value="1"/>
</dbReference>